<reference evidence="5 6" key="1">
    <citation type="submission" date="2019-02" db="EMBL/GenBank/DDBJ databases">
        <title>Deep-cultivation of Planctomycetes and their phenomic and genomic characterization uncovers novel biology.</title>
        <authorList>
            <person name="Wiegand S."/>
            <person name="Jogler M."/>
            <person name="Boedeker C."/>
            <person name="Pinto D."/>
            <person name="Vollmers J."/>
            <person name="Rivas-Marin E."/>
            <person name="Kohn T."/>
            <person name="Peeters S.H."/>
            <person name="Heuer A."/>
            <person name="Rast P."/>
            <person name="Oberbeckmann S."/>
            <person name="Bunk B."/>
            <person name="Jeske O."/>
            <person name="Meyerdierks A."/>
            <person name="Storesund J.E."/>
            <person name="Kallscheuer N."/>
            <person name="Luecker S."/>
            <person name="Lage O.M."/>
            <person name="Pohl T."/>
            <person name="Merkel B.J."/>
            <person name="Hornburger P."/>
            <person name="Mueller R.-W."/>
            <person name="Bruemmer F."/>
            <person name="Labrenz M."/>
            <person name="Spormann A.M."/>
            <person name="Op den Camp H."/>
            <person name="Overmann J."/>
            <person name="Amann R."/>
            <person name="Jetten M.S.M."/>
            <person name="Mascher T."/>
            <person name="Medema M.H."/>
            <person name="Devos D.P."/>
            <person name="Kaster A.-K."/>
            <person name="Ovreas L."/>
            <person name="Rohde M."/>
            <person name="Galperin M.Y."/>
            <person name="Jogler C."/>
        </authorList>
    </citation>
    <scope>NUCLEOTIDE SEQUENCE [LARGE SCALE GENOMIC DNA]</scope>
    <source>
        <strain evidence="5 6">I41</strain>
    </source>
</reference>
<evidence type="ECO:0000259" key="4">
    <source>
        <dbReference type="Pfam" id="PF25989"/>
    </source>
</evidence>
<dbReference type="Gene3D" id="2.40.420.20">
    <property type="match status" value="1"/>
</dbReference>
<name>A0A517TS45_9BACT</name>
<proteinExistence type="predicted"/>
<sequence>MKSLVRRILLFGFVAAVAGAIILGLRPAAVEADLARVVRGDIRETVDQDGRTRLRERYAVSAPLAGRLLRIALDPGDQVEAGETLVASIEPRDPELLDARALLQAEANVKAAEARLERTSPLLDEAVANLEFAEADLQRARQAQQESRGSVTLNELENKEMVRRTRAALVRAAEHAHEIAKFELAQAEAALIRSRPLGESTPDAASNAADAATGDAARTPAPYPQQDPQWHFNIPAPINGRVLRVFRESSGVVAAGDQLLEIGDPLDLEVEIDVLSRDAVKVKPGAPVLLEEWGGERPLHGEVRLVEPSGFTKISTLGVEEQRVNVIVDLVDPPQSREALGDGFRVEARIVTAEAKNVLKVPTSALFRAGDDWAVFRVEDGIARQRTIKVGLQNGLEAEVQEGLAEGDLVVTHPGDNVVDGRAVKAR</sequence>
<dbReference type="RefSeq" id="WP_145430346.1">
    <property type="nucleotide sequence ID" value="NZ_CP036339.1"/>
</dbReference>
<dbReference type="PANTHER" id="PTHR32347">
    <property type="entry name" value="EFFLUX SYSTEM COMPONENT YKNX-RELATED"/>
    <property type="match status" value="1"/>
</dbReference>
<gene>
    <name evidence="5" type="primary">macA_1</name>
    <name evidence="5" type="ORF">I41_03460</name>
</gene>
<dbReference type="KEGG" id="llh:I41_03460"/>
<feature type="region of interest" description="Disordered" evidence="3">
    <location>
        <begin position="197"/>
        <end position="230"/>
    </location>
</feature>
<evidence type="ECO:0000256" key="2">
    <source>
        <dbReference type="ARBA" id="ARBA00023054"/>
    </source>
</evidence>
<evidence type="ECO:0000313" key="5">
    <source>
        <dbReference type="EMBL" id="QDT71191.1"/>
    </source>
</evidence>
<feature type="compositionally biased region" description="Low complexity" evidence="3">
    <location>
        <begin position="201"/>
        <end position="220"/>
    </location>
</feature>
<dbReference type="SUPFAM" id="SSF111369">
    <property type="entry name" value="HlyD-like secretion proteins"/>
    <property type="match status" value="1"/>
</dbReference>
<dbReference type="Gene3D" id="2.40.30.170">
    <property type="match status" value="1"/>
</dbReference>
<dbReference type="InterPro" id="IPR050465">
    <property type="entry name" value="UPF0194_transport"/>
</dbReference>
<evidence type="ECO:0000256" key="1">
    <source>
        <dbReference type="ARBA" id="ARBA00004196"/>
    </source>
</evidence>
<comment type="subcellular location">
    <subcellularLocation>
        <location evidence="1">Cell envelope</location>
    </subcellularLocation>
</comment>
<accession>A0A517TS45</accession>
<dbReference type="InterPro" id="IPR058637">
    <property type="entry name" value="YknX-like_C"/>
</dbReference>
<dbReference type="Gene3D" id="2.40.50.100">
    <property type="match status" value="1"/>
</dbReference>
<evidence type="ECO:0000313" key="6">
    <source>
        <dbReference type="Proteomes" id="UP000317909"/>
    </source>
</evidence>
<keyword evidence="6" id="KW-1185">Reference proteome</keyword>
<dbReference type="PANTHER" id="PTHR32347:SF29">
    <property type="entry name" value="UPF0194 MEMBRANE PROTEIN YBHG"/>
    <property type="match status" value="1"/>
</dbReference>
<dbReference type="GO" id="GO:0030313">
    <property type="term" value="C:cell envelope"/>
    <property type="evidence" value="ECO:0007669"/>
    <property type="project" value="UniProtKB-SubCell"/>
</dbReference>
<dbReference type="OrthoDB" id="9791520at2"/>
<dbReference type="Proteomes" id="UP000317909">
    <property type="component" value="Chromosome"/>
</dbReference>
<feature type="domain" description="YknX-like C-terminal permuted SH3-like" evidence="4">
    <location>
        <begin position="358"/>
        <end position="425"/>
    </location>
</feature>
<dbReference type="Gene3D" id="1.10.287.470">
    <property type="entry name" value="Helix hairpin bin"/>
    <property type="match status" value="1"/>
</dbReference>
<dbReference type="EMBL" id="CP036339">
    <property type="protein sequence ID" value="QDT71191.1"/>
    <property type="molecule type" value="Genomic_DNA"/>
</dbReference>
<organism evidence="5 6">
    <name type="scientific">Lacipirellula limnantheis</name>
    <dbReference type="NCBI Taxonomy" id="2528024"/>
    <lineage>
        <taxon>Bacteria</taxon>
        <taxon>Pseudomonadati</taxon>
        <taxon>Planctomycetota</taxon>
        <taxon>Planctomycetia</taxon>
        <taxon>Pirellulales</taxon>
        <taxon>Lacipirellulaceae</taxon>
        <taxon>Lacipirellula</taxon>
    </lineage>
</organism>
<dbReference type="Pfam" id="PF25989">
    <property type="entry name" value="YknX_C"/>
    <property type="match status" value="1"/>
</dbReference>
<keyword evidence="2" id="KW-0175">Coiled coil</keyword>
<dbReference type="AlphaFoldDB" id="A0A517TS45"/>
<evidence type="ECO:0000256" key="3">
    <source>
        <dbReference type="SAM" id="MobiDB-lite"/>
    </source>
</evidence>
<protein>
    <submittedName>
        <fullName evidence="5">Macrolide export protein MacA</fullName>
    </submittedName>
</protein>